<evidence type="ECO:0000256" key="11">
    <source>
        <dbReference type="RuleBase" id="RU000585"/>
    </source>
</evidence>
<dbReference type="SUPFAM" id="SSF53383">
    <property type="entry name" value="PLP-dependent transferases"/>
    <property type="match status" value="1"/>
</dbReference>
<dbReference type="Gene3D" id="3.40.640.10">
    <property type="entry name" value="Type I PLP-dependent aspartate aminotransferase-like (Major domain)"/>
    <property type="match status" value="1"/>
</dbReference>
<dbReference type="GO" id="GO:0008168">
    <property type="term" value="F:methyltransferase activity"/>
    <property type="evidence" value="ECO:0007669"/>
    <property type="project" value="UniProtKB-KW"/>
</dbReference>
<dbReference type="Proteomes" id="UP000076502">
    <property type="component" value="Unassembled WGS sequence"/>
</dbReference>
<evidence type="ECO:0000256" key="6">
    <source>
        <dbReference type="ARBA" id="ARBA00016846"/>
    </source>
</evidence>
<dbReference type="STRING" id="178035.A0A154PPF7"/>
<dbReference type="InterPro" id="IPR039429">
    <property type="entry name" value="SHMT-like_dom"/>
</dbReference>
<comment type="similarity">
    <text evidence="4 11">Belongs to the SHMT family.</text>
</comment>
<dbReference type="Gene3D" id="3.90.1150.10">
    <property type="entry name" value="Aspartate Aminotransferase, domain 1"/>
    <property type="match status" value="2"/>
</dbReference>
<dbReference type="PANTHER" id="PTHR11680:SF59">
    <property type="entry name" value="SERINE HYDROXYMETHYLTRANSFERASE, CYTOSOLIC"/>
    <property type="match status" value="1"/>
</dbReference>
<evidence type="ECO:0000256" key="7">
    <source>
        <dbReference type="ARBA" id="ARBA00022563"/>
    </source>
</evidence>
<evidence type="ECO:0000259" key="12">
    <source>
        <dbReference type="Pfam" id="PF00464"/>
    </source>
</evidence>
<gene>
    <name evidence="13" type="ORF">WN55_05679</name>
</gene>
<dbReference type="GO" id="GO:0005739">
    <property type="term" value="C:mitochondrion"/>
    <property type="evidence" value="ECO:0007669"/>
    <property type="project" value="TreeGrafter"/>
</dbReference>
<dbReference type="OrthoDB" id="10265628at2759"/>
<dbReference type="GO" id="GO:0005634">
    <property type="term" value="C:nucleus"/>
    <property type="evidence" value="ECO:0007669"/>
    <property type="project" value="TreeGrafter"/>
</dbReference>
<dbReference type="GO" id="GO:0030170">
    <property type="term" value="F:pyridoxal phosphate binding"/>
    <property type="evidence" value="ECO:0007669"/>
    <property type="project" value="InterPro"/>
</dbReference>
<comment type="catalytic activity">
    <reaction evidence="11">
        <text>(6R)-5,10-methylene-5,6,7,8-tetrahydrofolate + glycine + H2O = (6S)-5,6,7,8-tetrahydrofolate + L-serine</text>
        <dbReference type="Rhea" id="RHEA:15481"/>
        <dbReference type="ChEBI" id="CHEBI:15377"/>
        <dbReference type="ChEBI" id="CHEBI:15636"/>
        <dbReference type="ChEBI" id="CHEBI:33384"/>
        <dbReference type="ChEBI" id="CHEBI:57305"/>
        <dbReference type="ChEBI" id="CHEBI:57453"/>
        <dbReference type="EC" id="2.1.2.1"/>
    </reaction>
</comment>
<evidence type="ECO:0000313" key="14">
    <source>
        <dbReference type="Proteomes" id="UP000076502"/>
    </source>
</evidence>
<keyword evidence="14" id="KW-1185">Reference proteome</keyword>
<dbReference type="CDD" id="cd00378">
    <property type="entry name" value="SHMT"/>
    <property type="match status" value="1"/>
</dbReference>
<reference evidence="13 14" key="1">
    <citation type="submission" date="2015-07" db="EMBL/GenBank/DDBJ databases">
        <title>The genome of Dufourea novaeangliae.</title>
        <authorList>
            <person name="Pan H."/>
            <person name="Kapheim K."/>
        </authorList>
    </citation>
    <scope>NUCLEOTIDE SEQUENCE [LARGE SCALE GENOMIC DNA]</scope>
    <source>
        <strain evidence="13">0120121106</strain>
        <tissue evidence="13">Whole body</tissue>
    </source>
</reference>
<evidence type="ECO:0000256" key="2">
    <source>
        <dbReference type="ARBA" id="ARBA00002224"/>
    </source>
</evidence>
<dbReference type="UniPathway" id="UPA00193"/>
<protein>
    <recommendedName>
        <fullName evidence="6 11">Serine hydroxymethyltransferase</fullName>
        <ecNumber evidence="5 11">2.1.2.1</ecNumber>
    </recommendedName>
</protein>
<feature type="domain" description="Serine hydroxymethyltransferase-like" evidence="12">
    <location>
        <begin position="313"/>
        <end position="426"/>
    </location>
</feature>
<dbReference type="PANTHER" id="PTHR11680">
    <property type="entry name" value="SERINE HYDROXYMETHYLTRANSFERASE"/>
    <property type="match status" value="1"/>
</dbReference>
<dbReference type="GO" id="GO:0019264">
    <property type="term" value="P:glycine biosynthetic process from serine"/>
    <property type="evidence" value="ECO:0007669"/>
    <property type="project" value="InterPro"/>
</dbReference>
<dbReference type="GO" id="GO:0004372">
    <property type="term" value="F:glycine hydroxymethyltransferase activity"/>
    <property type="evidence" value="ECO:0007669"/>
    <property type="project" value="UniProtKB-EC"/>
</dbReference>
<proteinExistence type="inferred from homology"/>
<keyword evidence="7 11" id="KW-0554">One-carbon metabolism</keyword>
<dbReference type="EC" id="2.1.2.1" evidence="5 11"/>
<dbReference type="PROSITE" id="PS00096">
    <property type="entry name" value="SHMT"/>
    <property type="match status" value="1"/>
</dbReference>
<dbReference type="InterPro" id="IPR015424">
    <property type="entry name" value="PyrdxlP-dep_Trfase"/>
</dbReference>
<dbReference type="InterPro" id="IPR001085">
    <property type="entry name" value="Ser_HO-MeTrfase"/>
</dbReference>
<keyword evidence="8 11" id="KW-0808">Transferase</keyword>
<evidence type="ECO:0000256" key="3">
    <source>
        <dbReference type="ARBA" id="ARBA00004777"/>
    </source>
</evidence>
<keyword evidence="9 10" id="KW-0663">Pyridoxal phosphate</keyword>
<dbReference type="InterPro" id="IPR049943">
    <property type="entry name" value="Ser_HO-MeTrfase-like"/>
</dbReference>
<evidence type="ECO:0000256" key="1">
    <source>
        <dbReference type="ARBA" id="ARBA00001933"/>
    </source>
</evidence>
<dbReference type="GO" id="GO:0032259">
    <property type="term" value="P:methylation"/>
    <property type="evidence" value="ECO:0007669"/>
    <property type="project" value="UniProtKB-KW"/>
</dbReference>
<evidence type="ECO:0000256" key="4">
    <source>
        <dbReference type="ARBA" id="ARBA00006376"/>
    </source>
</evidence>
<keyword evidence="13" id="KW-0489">Methyltransferase</keyword>
<evidence type="ECO:0000256" key="5">
    <source>
        <dbReference type="ARBA" id="ARBA00012256"/>
    </source>
</evidence>
<feature type="modified residue" description="N6-(pyridoxal phosphate)lysine" evidence="10">
    <location>
        <position position="299"/>
    </location>
</feature>
<dbReference type="GO" id="GO:0035999">
    <property type="term" value="P:tetrahydrofolate interconversion"/>
    <property type="evidence" value="ECO:0007669"/>
    <property type="project" value="UniProtKB-UniPathway"/>
</dbReference>
<evidence type="ECO:0000313" key="13">
    <source>
        <dbReference type="EMBL" id="KZC13776.1"/>
    </source>
</evidence>
<dbReference type="EMBL" id="KQ435012">
    <property type="protein sequence ID" value="KZC13776.1"/>
    <property type="molecule type" value="Genomic_DNA"/>
</dbReference>
<feature type="domain" description="Serine hydroxymethyltransferase-like" evidence="12">
    <location>
        <begin position="70"/>
        <end position="312"/>
    </location>
</feature>
<organism evidence="13 14">
    <name type="scientific">Dufourea novaeangliae</name>
    <name type="common">Sweat bee</name>
    <dbReference type="NCBI Taxonomy" id="178035"/>
    <lineage>
        <taxon>Eukaryota</taxon>
        <taxon>Metazoa</taxon>
        <taxon>Ecdysozoa</taxon>
        <taxon>Arthropoda</taxon>
        <taxon>Hexapoda</taxon>
        <taxon>Insecta</taxon>
        <taxon>Pterygota</taxon>
        <taxon>Neoptera</taxon>
        <taxon>Endopterygota</taxon>
        <taxon>Hymenoptera</taxon>
        <taxon>Apocrita</taxon>
        <taxon>Aculeata</taxon>
        <taxon>Apoidea</taxon>
        <taxon>Anthophila</taxon>
        <taxon>Halictidae</taxon>
        <taxon>Rophitinae</taxon>
        <taxon>Dufourea</taxon>
    </lineage>
</organism>
<dbReference type="AlphaFoldDB" id="A0A154PPF7"/>
<evidence type="ECO:0000256" key="9">
    <source>
        <dbReference type="ARBA" id="ARBA00022898"/>
    </source>
</evidence>
<sequence length="483" mass="54157">MLRNWLNLNQRGCQLVEDLLIAGMRRIKDHVVQGHPSDVFRISNRSVYFSTTCCSPKLNMTSVIHKNIWETDPELFELMKKEKRRQKVGLELIASENFTSLSVLQCLSSCLHNKYSEGLPGQRYYGGNEYIDEIELLAQQRALDAFNLNPKEWGCNVQPYSGSPANFAVYTGLIEPHGRIMGLDLPDGGHLTHGFFNEAKKVSATSIFFESMPYKVDPQTGLIDYDKLAENARLFKPKIIIAGVSCYSRCLDYKRFREIADENNAYLFSDMAHISGLVATGVIPSPFEYSDVVSTTTHKTLRGPRAGVIFFRIATTMKQVKSPEFLQYQKQIVANAKRLCAGLQKHGYKISTDGTDVHMLLVNLRPVGLTGNKAEKILEDISIACNKNTLPGDKSAFNSSGIRLGTPALTTRGLVEEDFDKVVDFIHQGLLLAKEITKISGPKFVEFKKVLSTDECIKKKVVALKEEVETFSCKFSMPGHDTY</sequence>
<dbReference type="Pfam" id="PF00464">
    <property type="entry name" value="SHMT"/>
    <property type="match status" value="2"/>
</dbReference>
<dbReference type="InterPro" id="IPR015422">
    <property type="entry name" value="PyrdxlP-dep_Trfase_small"/>
</dbReference>
<name>A0A154PPF7_DUFNO</name>
<dbReference type="FunFam" id="3.40.640.10:FF:000097">
    <property type="entry name" value="Serine hydroxymethyltransferase"/>
    <property type="match status" value="1"/>
</dbReference>
<comment type="cofactor">
    <cofactor evidence="1 10 11">
        <name>pyridoxal 5'-phosphate</name>
        <dbReference type="ChEBI" id="CHEBI:597326"/>
    </cofactor>
</comment>
<evidence type="ECO:0000256" key="8">
    <source>
        <dbReference type="ARBA" id="ARBA00022679"/>
    </source>
</evidence>
<evidence type="ECO:0000256" key="10">
    <source>
        <dbReference type="PIRSR" id="PIRSR000412-50"/>
    </source>
</evidence>
<dbReference type="InterPro" id="IPR019798">
    <property type="entry name" value="Ser_HO-MeTrfase_PLP_BS"/>
</dbReference>
<dbReference type="PIRSF" id="PIRSF000412">
    <property type="entry name" value="SHMT"/>
    <property type="match status" value="1"/>
</dbReference>
<accession>A0A154PPF7</accession>
<comment type="pathway">
    <text evidence="3 11">One-carbon metabolism; tetrahydrofolate interconversion.</text>
</comment>
<dbReference type="InterPro" id="IPR015421">
    <property type="entry name" value="PyrdxlP-dep_Trfase_major"/>
</dbReference>
<comment type="function">
    <text evidence="2 11">Interconversion of serine and glycine.</text>
</comment>